<gene>
    <name evidence="1" type="ORF">BCR34DRAFT_606052</name>
</gene>
<dbReference type="AlphaFoldDB" id="A0A1Y1YU71"/>
<dbReference type="InterPro" id="IPR029070">
    <property type="entry name" value="Chitinase_insertion_sf"/>
</dbReference>
<dbReference type="STRING" id="1231657.A0A1Y1YU71"/>
<dbReference type="OrthoDB" id="73875at2759"/>
<proteinExistence type="predicted"/>
<name>A0A1Y1YU71_9PLEO</name>
<organism evidence="1 2">
    <name type="scientific">Clohesyomyces aquaticus</name>
    <dbReference type="NCBI Taxonomy" id="1231657"/>
    <lineage>
        <taxon>Eukaryota</taxon>
        <taxon>Fungi</taxon>
        <taxon>Dikarya</taxon>
        <taxon>Ascomycota</taxon>
        <taxon>Pezizomycotina</taxon>
        <taxon>Dothideomycetes</taxon>
        <taxon>Pleosporomycetidae</taxon>
        <taxon>Pleosporales</taxon>
        <taxon>Lindgomycetaceae</taxon>
        <taxon>Clohesyomyces</taxon>
    </lineage>
</organism>
<comment type="caution">
    <text evidence="1">The sequence shown here is derived from an EMBL/GenBank/DDBJ whole genome shotgun (WGS) entry which is preliminary data.</text>
</comment>
<accession>A0A1Y1YU71</accession>
<dbReference type="EMBL" id="MCFA01000174">
    <property type="protein sequence ID" value="ORY01115.1"/>
    <property type="molecule type" value="Genomic_DNA"/>
</dbReference>
<sequence>MKRANFGLALYGRGYTLANKACTKADGSCAWTVGNRPGKCAATEGILSPIEIKDIINTKKLAAKALNSGHGTSMMKQIT</sequence>
<reference evidence="1 2" key="1">
    <citation type="submission" date="2016-07" db="EMBL/GenBank/DDBJ databases">
        <title>Pervasive Adenine N6-methylation of Active Genes in Fungi.</title>
        <authorList>
            <consortium name="DOE Joint Genome Institute"/>
            <person name="Mondo S.J."/>
            <person name="Dannebaum R.O."/>
            <person name="Kuo R.C."/>
            <person name="Labutti K."/>
            <person name="Haridas S."/>
            <person name="Kuo A."/>
            <person name="Salamov A."/>
            <person name="Ahrendt S.R."/>
            <person name="Lipzen A."/>
            <person name="Sullivan W."/>
            <person name="Andreopoulos W.B."/>
            <person name="Clum A."/>
            <person name="Lindquist E."/>
            <person name="Daum C."/>
            <person name="Ramamoorthy G.K."/>
            <person name="Gryganskyi A."/>
            <person name="Culley D."/>
            <person name="Magnuson J.K."/>
            <person name="James T.Y."/>
            <person name="O'Malley M.A."/>
            <person name="Stajich J.E."/>
            <person name="Spatafora J.W."/>
            <person name="Visel A."/>
            <person name="Grigoriev I.V."/>
        </authorList>
    </citation>
    <scope>NUCLEOTIDE SEQUENCE [LARGE SCALE GENOMIC DNA]</scope>
    <source>
        <strain evidence="1 2">CBS 115471</strain>
    </source>
</reference>
<evidence type="ECO:0000313" key="2">
    <source>
        <dbReference type="Proteomes" id="UP000193144"/>
    </source>
</evidence>
<dbReference type="Proteomes" id="UP000193144">
    <property type="component" value="Unassembled WGS sequence"/>
</dbReference>
<evidence type="ECO:0000313" key="1">
    <source>
        <dbReference type="EMBL" id="ORY01115.1"/>
    </source>
</evidence>
<protein>
    <submittedName>
        <fullName evidence="1">Uncharacterized protein</fullName>
    </submittedName>
</protein>
<dbReference type="SUPFAM" id="SSF54556">
    <property type="entry name" value="Chitinase insertion domain"/>
    <property type="match status" value="1"/>
</dbReference>
<keyword evidence="2" id="KW-1185">Reference proteome</keyword>
<dbReference type="Gene3D" id="3.10.50.10">
    <property type="match status" value="1"/>
</dbReference>